<dbReference type="AlphaFoldDB" id="A0A4Y2V8P2"/>
<keyword evidence="3" id="KW-1185">Reference proteome</keyword>
<sequence>MLFQTQGVLTRQDLPKLAKVEFFGDSIALALRTGVLLRGIGPIDQKPALRVPQIGNSWSRVRGEFVSFHALARVHNSTPPRKVTEHVVYTERAREKQKMLFRL</sequence>
<gene>
    <name evidence="1" type="ORF">AVEN_177175_1</name>
    <name evidence="2" type="ORF">AVEN_79410_1</name>
</gene>
<organism evidence="2 3">
    <name type="scientific">Araneus ventricosus</name>
    <name type="common">Orbweaver spider</name>
    <name type="synonym">Epeira ventricosa</name>
    <dbReference type="NCBI Taxonomy" id="182803"/>
    <lineage>
        <taxon>Eukaryota</taxon>
        <taxon>Metazoa</taxon>
        <taxon>Ecdysozoa</taxon>
        <taxon>Arthropoda</taxon>
        <taxon>Chelicerata</taxon>
        <taxon>Arachnida</taxon>
        <taxon>Araneae</taxon>
        <taxon>Araneomorphae</taxon>
        <taxon>Entelegynae</taxon>
        <taxon>Araneoidea</taxon>
        <taxon>Araneidae</taxon>
        <taxon>Araneus</taxon>
    </lineage>
</organism>
<accession>A0A4Y2V8P2</accession>
<reference evidence="2 3" key="1">
    <citation type="journal article" date="2019" name="Sci. Rep.">
        <title>Orb-weaving spider Araneus ventricosus genome elucidates the spidroin gene catalogue.</title>
        <authorList>
            <person name="Kono N."/>
            <person name="Nakamura H."/>
            <person name="Ohtoshi R."/>
            <person name="Moran D.A.P."/>
            <person name="Shinohara A."/>
            <person name="Yoshida Y."/>
            <person name="Fujiwara M."/>
            <person name="Mori M."/>
            <person name="Tomita M."/>
            <person name="Arakawa K."/>
        </authorList>
    </citation>
    <scope>NUCLEOTIDE SEQUENCE [LARGE SCALE GENOMIC DNA]</scope>
</reference>
<name>A0A4Y2V8P2_ARAVE</name>
<proteinExistence type="predicted"/>
<dbReference type="EMBL" id="BGPR01044175">
    <property type="protein sequence ID" value="GBO20892.1"/>
    <property type="molecule type" value="Genomic_DNA"/>
</dbReference>
<evidence type="ECO:0000313" key="3">
    <source>
        <dbReference type="Proteomes" id="UP000499080"/>
    </source>
</evidence>
<evidence type="ECO:0000313" key="2">
    <source>
        <dbReference type="EMBL" id="GBO20892.1"/>
    </source>
</evidence>
<dbReference type="EMBL" id="BGPR01044168">
    <property type="protein sequence ID" value="GBO20886.1"/>
    <property type="molecule type" value="Genomic_DNA"/>
</dbReference>
<protein>
    <submittedName>
        <fullName evidence="2">Uncharacterized protein</fullName>
    </submittedName>
</protein>
<evidence type="ECO:0000313" key="1">
    <source>
        <dbReference type="EMBL" id="GBO20886.1"/>
    </source>
</evidence>
<dbReference type="Proteomes" id="UP000499080">
    <property type="component" value="Unassembled WGS sequence"/>
</dbReference>
<comment type="caution">
    <text evidence="2">The sequence shown here is derived from an EMBL/GenBank/DDBJ whole genome shotgun (WGS) entry which is preliminary data.</text>
</comment>